<keyword evidence="1" id="KW-0862">Zinc</keyword>
<dbReference type="InterPro" id="IPR036875">
    <property type="entry name" value="Znf_CCHC_sf"/>
</dbReference>
<dbReference type="GO" id="GO:0003676">
    <property type="term" value="F:nucleic acid binding"/>
    <property type="evidence" value="ECO:0007669"/>
    <property type="project" value="InterPro"/>
</dbReference>
<dbReference type="SUPFAM" id="SSF57756">
    <property type="entry name" value="Retrovirus zinc finger-like domains"/>
    <property type="match status" value="1"/>
</dbReference>
<dbReference type="PROSITE" id="PS50158">
    <property type="entry name" value="ZF_CCHC"/>
    <property type="match status" value="1"/>
</dbReference>
<accession>A0A699T882</accession>
<name>A0A699T882_TANCI</name>
<gene>
    <name evidence="3" type="ORF">Tci_877165</name>
</gene>
<evidence type="ECO:0000259" key="2">
    <source>
        <dbReference type="PROSITE" id="PS50158"/>
    </source>
</evidence>
<dbReference type="InterPro" id="IPR001878">
    <property type="entry name" value="Znf_CCHC"/>
</dbReference>
<dbReference type="Pfam" id="PF00098">
    <property type="entry name" value="zf-CCHC"/>
    <property type="match status" value="1"/>
</dbReference>
<proteinExistence type="predicted"/>
<keyword evidence="1" id="KW-0863">Zinc-finger</keyword>
<dbReference type="Gene3D" id="4.10.60.10">
    <property type="entry name" value="Zinc finger, CCHC-type"/>
    <property type="match status" value="1"/>
</dbReference>
<sequence length="82" mass="9111">MSLVSAAIVQCDNCSEKGHYARNCLKPKVRVSKYFMELILLAKQDDAGVTLTDEQNDFLVADATRMEEIEELNANICLMAGI</sequence>
<evidence type="ECO:0000256" key="1">
    <source>
        <dbReference type="PROSITE-ProRule" id="PRU00047"/>
    </source>
</evidence>
<protein>
    <recommendedName>
        <fullName evidence="2">CCHC-type domain-containing protein</fullName>
    </recommendedName>
</protein>
<dbReference type="GO" id="GO:0008270">
    <property type="term" value="F:zinc ion binding"/>
    <property type="evidence" value="ECO:0007669"/>
    <property type="project" value="UniProtKB-KW"/>
</dbReference>
<comment type="caution">
    <text evidence="3">The sequence shown here is derived from an EMBL/GenBank/DDBJ whole genome shotgun (WGS) entry which is preliminary data.</text>
</comment>
<feature type="domain" description="CCHC-type" evidence="2">
    <location>
        <begin position="11"/>
        <end position="24"/>
    </location>
</feature>
<reference evidence="3" key="1">
    <citation type="journal article" date="2019" name="Sci. Rep.">
        <title>Draft genome of Tanacetum cinerariifolium, the natural source of mosquito coil.</title>
        <authorList>
            <person name="Yamashiro T."/>
            <person name="Shiraishi A."/>
            <person name="Satake H."/>
            <person name="Nakayama K."/>
        </authorList>
    </citation>
    <scope>NUCLEOTIDE SEQUENCE</scope>
</reference>
<keyword evidence="1" id="KW-0479">Metal-binding</keyword>
<evidence type="ECO:0000313" key="3">
    <source>
        <dbReference type="EMBL" id="GFD05196.1"/>
    </source>
</evidence>
<organism evidence="3">
    <name type="scientific">Tanacetum cinerariifolium</name>
    <name type="common">Dalmatian daisy</name>
    <name type="synonym">Chrysanthemum cinerariifolium</name>
    <dbReference type="NCBI Taxonomy" id="118510"/>
    <lineage>
        <taxon>Eukaryota</taxon>
        <taxon>Viridiplantae</taxon>
        <taxon>Streptophyta</taxon>
        <taxon>Embryophyta</taxon>
        <taxon>Tracheophyta</taxon>
        <taxon>Spermatophyta</taxon>
        <taxon>Magnoliopsida</taxon>
        <taxon>eudicotyledons</taxon>
        <taxon>Gunneridae</taxon>
        <taxon>Pentapetalae</taxon>
        <taxon>asterids</taxon>
        <taxon>campanulids</taxon>
        <taxon>Asterales</taxon>
        <taxon>Asteraceae</taxon>
        <taxon>Asteroideae</taxon>
        <taxon>Anthemideae</taxon>
        <taxon>Anthemidinae</taxon>
        <taxon>Tanacetum</taxon>
    </lineage>
</organism>
<dbReference type="AlphaFoldDB" id="A0A699T882"/>
<dbReference type="EMBL" id="BKCJ011216714">
    <property type="protein sequence ID" value="GFD05196.1"/>
    <property type="molecule type" value="Genomic_DNA"/>
</dbReference>